<comment type="subcellular location">
    <subcellularLocation>
        <location evidence="7">Membrane</location>
        <topology evidence="7">Single-pass type II membrane protein</topology>
    </subcellularLocation>
</comment>
<keyword evidence="5 7" id="KW-0378">Hydrolase</keyword>
<evidence type="ECO:0000313" key="11">
    <source>
        <dbReference type="Proteomes" id="UP000309215"/>
    </source>
</evidence>
<name>A0A4U1JIT8_9BACT</name>
<dbReference type="PANTHER" id="PTHR43390">
    <property type="entry name" value="SIGNAL PEPTIDASE I"/>
    <property type="match status" value="1"/>
</dbReference>
<dbReference type="AlphaFoldDB" id="A0A4U1JIT8"/>
<dbReference type="GO" id="GO:0004252">
    <property type="term" value="F:serine-type endopeptidase activity"/>
    <property type="evidence" value="ECO:0007669"/>
    <property type="project" value="InterPro"/>
</dbReference>
<dbReference type="NCBIfam" id="TIGR02227">
    <property type="entry name" value="sigpep_I_bact"/>
    <property type="match status" value="1"/>
</dbReference>
<keyword evidence="11" id="KW-1185">Reference proteome</keyword>
<dbReference type="InterPro" id="IPR000223">
    <property type="entry name" value="Pept_S26A_signal_pept_1"/>
</dbReference>
<evidence type="ECO:0000256" key="2">
    <source>
        <dbReference type="ARBA" id="ARBA00009370"/>
    </source>
</evidence>
<dbReference type="PROSITE" id="PS00761">
    <property type="entry name" value="SPASE_I_3"/>
    <property type="match status" value="1"/>
</dbReference>
<evidence type="ECO:0000313" key="10">
    <source>
        <dbReference type="EMBL" id="TKD11843.1"/>
    </source>
</evidence>
<dbReference type="PRINTS" id="PR00727">
    <property type="entry name" value="LEADERPTASE"/>
</dbReference>
<dbReference type="Gene3D" id="2.10.109.10">
    <property type="entry name" value="Umud Fragment, subunit A"/>
    <property type="match status" value="1"/>
</dbReference>
<dbReference type="InterPro" id="IPR019533">
    <property type="entry name" value="Peptidase_S26"/>
</dbReference>
<dbReference type="PANTHER" id="PTHR43390:SF1">
    <property type="entry name" value="CHLOROPLAST PROCESSING PEPTIDASE"/>
    <property type="match status" value="1"/>
</dbReference>
<evidence type="ECO:0000256" key="5">
    <source>
        <dbReference type="ARBA" id="ARBA00022801"/>
    </source>
</evidence>
<feature type="active site" evidence="6">
    <location>
        <position position="63"/>
    </location>
</feature>
<dbReference type="GO" id="GO:0006465">
    <property type="term" value="P:signal peptide processing"/>
    <property type="evidence" value="ECO:0007669"/>
    <property type="project" value="InterPro"/>
</dbReference>
<evidence type="ECO:0000256" key="1">
    <source>
        <dbReference type="ARBA" id="ARBA00000677"/>
    </source>
</evidence>
<dbReference type="EMBL" id="SSMQ01000005">
    <property type="protein sequence ID" value="TKD11843.1"/>
    <property type="molecule type" value="Genomic_DNA"/>
</dbReference>
<feature type="domain" description="Peptidase S26" evidence="9">
    <location>
        <begin position="39"/>
        <end position="209"/>
    </location>
</feature>
<sequence length="221" mass="23838">MAEPLSAHPSTPPPAPSSSPSPLSRPRRRRHVLKEFLPMGVAAAVMLMARTSLADHYVVPSGSMEPTVQVGDRILVDKRAFGIRLPVIDTYILPLAEPKPGDVVVLASPENDSTLLKRVVAGPGDMIAVKGGRVTLNGLKAPVTHERGGAWEALGETRHPLRLGGPDFGPVRVPDGHYLVMGDNRGNSHDGRLFGFVARDAIRGRAVRVFLRNGDFTWKTL</sequence>
<dbReference type="CDD" id="cd06530">
    <property type="entry name" value="S26_SPase_I"/>
    <property type="match status" value="1"/>
</dbReference>
<gene>
    <name evidence="10" type="primary">lepB</name>
    <name evidence="10" type="ORF">E8A74_06840</name>
</gene>
<comment type="catalytic activity">
    <reaction evidence="1 7">
        <text>Cleavage of hydrophobic, N-terminal signal or leader sequences from secreted and periplasmic proteins.</text>
        <dbReference type="EC" id="3.4.21.89"/>
    </reaction>
</comment>
<accession>A0A4U1JIT8</accession>
<dbReference type="InterPro" id="IPR019758">
    <property type="entry name" value="Pept_S26A_signal_pept_1_CS"/>
</dbReference>
<dbReference type="InterPro" id="IPR036286">
    <property type="entry name" value="LexA/Signal_pep-like_sf"/>
</dbReference>
<dbReference type="GO" id="GO:0016020">
    <property type="term" value="C:membrane"/>
    <property type="evidence" value="ECO:0007669"/>
    <property type="project" value="UniProtKB-SubCell"/>
</dbReference>
<feature type="active site" evidence="6">
    <location>
        <position position="117"/>
    </location>
</feature>
<evidence type="ECO:0000256" key="6">
    <source>
        <dbReference type="PIRSR" id="PIRSR600223-1"/>
    </source>
</evidence>
<dbReference type="OrthoDB" id="9815782at2"/>
<dbReference type="SUPFAM" id="SSF51306">
    <property type="entry name" value="LexA/Signal peptidase"/>
    <property type="match status" value="1"/>
</dbReference>
<feature type="compositionally biased region" description="Pro residues" evidence="8">
    <location>
        <begin position="10"/>
        <end position="19"/>
    </location>
</feature>
<dbReference type="Pfam" id="PF10502">
    <property type="entry name" value="Peptidase_S26"/>
    <property type="match status" value="1"/>
</dbReference>
<evidence type="ECO:0000256" key="7">
    <source>
        <dbReference type="RuleBase" id="RU362042"/>
    </source>
</evidence>
<comment type="caution">
    <text evidence="10">The sequence shown here is derived from an EMBL/GenBank/DDBJ whole genome shotgun (WGS) entry which is preliminary data.</text>
</comment>
<feature type="region of interest" description="Disordered" evidence="8">
    <location>
        <begin position="1"/>
        <end position="27"/>
    </location>
</feature>
<evidence type="ECO:0000256" key="4">
    <source>
        <dbReference type="ARBA" id="ARBA00019232"/>
    </source>
</evidence>
<reference evidence="10 11" key="1">
    <citation type="submission" date="2019-04" db="EMBL/GenBank/DDBJ databases">
        <authorList>
            <person name="Li Y."/>
            <person name="Wang J."/>
        </authorList>
    </citation>
    <scope>NUCLEOTIDE SEQUENCE [LARGE SCALE GENOMIC DNA]</scope>
    <source>
        <strain evidence="10 11">DSM 14668</strain>
    </source>
</reference>
<organism evidence="10 11">
    <name type="scientific">Polyangium fumosum</name>
    <dbReference type="NCBI Taxonomy" id="889272"/>
    <lineage>
        <taxon>Bacteria</taxon>
        <taxon>Pseudomonadati</taxon>
        <taxon>Myxococcota</taxon>
        <taxon>Polyangia</taxon>
        <taxon>Polyangiales</taxon>
        <taxon>Polyangiaceae</taxon>
        <taxon>Polyangium</taxon>
    </lineage>
</organism>
<evidence type="ECO:0000259" key="9">
    <source>
        <dbReference type="Pfam" id="PF10502"/>
    </source>
</evidence>
<comment type="similarity">
    <text evidence="2 7">Belongs to the peptidase S26 family.</text>
</comment>
<dbReference type="EC" id="3.4.21.89" evidence="3 7"/>
<dbReference type="InterPro" id="IPR019757">
    <property type="entry name" value="Pept_S26A_signal_pept_1_Lys-AS"/>
</dbReference>
<keyword evidence="7" id="KW-0645">Protease</keyword>
<dbReference type="Proteomes" id="UP000309215">
    <property type="component" value="Unassembled WGS sequence"/>
</dbReference>
<evidence type="ECO:0000256" key="3">
    <source>
        <dbReference type="ARBA" id="ARBA00013208"/>
    </source>
</evidence>
<evidence type="ECO:0000256" key="8">
    <source>
        <dbReference type="SAM" id="MobiDB-lite"/>
    </source>
</evidence>
<protein>
    <recommendedName>
        <fullName evidence="4 7">Signal peptidase I</fullName>
        <ecNumber evidence="3 7">3.4.21.89</ecNumber>
    </recommendedName>
</protein>
<dbReference type="GO" id="GO:0009003">
    <property type="term" value="F:signal peptidase activity"/>
    <property type="evidence" value="ECO:0007669"/>
    <property type="project" value="UniProtKB-EC"/>
</dbReference>
<proteinExistence type="inferred from homology"/>
<dbReference type="PROSITE" id="PS00760">
    <property type="entry name" value="SPASE_I_2"/>
    <property type="match status" value="1"/>
</dbReference>